<evidence type="ECO:0000313" key="2">
    <source>
        <dbReference type="Proteomes" id="UP000006056"/>
    </source>
</evidence>
<dbReference type="AlphaFoldDB" id="I3ZJ24"/>
<organism evidence="1 2">
    <name type="scientific">Terriglobus roseus (strain DSM 18391 / NRRL B-41598 / KBS 63)</name>
    <dbReference type="NCBI Taxonomy" id="926566"/>
    <lineage>
        <taxon>Bacteria</taxon>
        <taxon>Pseudomonadati</taxon>
        <taxon>Acidobacteriota</taxon>
        <taxon>Terriglobia</taxon>
        <taxon>Terriglobales</taxon>
        <taxon>Acidobacteriaceae</taxon>
        <taxon>Terriglobus</taxon>
    </lineage>
</organism>
<sequence length="281" mass="31027">MNDHSHFEELCALEMVDQLTQQERLELSAHCSWCSDCAAWLSDAHNISSQLLVSHQANTKIEALPMGADARFAAEANRRGIPFAQPRRPASLSPLTLAVAAVTLVAIGIATGLSIHKIAPAVIQEASAQKETTPRVAEKVSMLPKSPAFENSSRRTPSQRRISRLAKDATRPVLPVTDSSGATRPQQRESFQMRPVMFDFGSCCQFVAQRVALVSQPTNVPAMRTLPRFGETWPPTAPSERAFRYEAALLPYSSSFRSWQAQGLAFRPQIPSFSFNLEHTR</sequence>
<reference evidence="1 2" key="1">
    <citation type="submission" date="2012-06" db="EMBL/GenBank/DDBJ databases">
        <title>Complete genome of Terriglobus roseus DSM 18391.</title>
        <authorList>
            <consortium name="US DOE Joint Genome Institute (JGI-PGF)"/>
            <person name="Lucas S."/>
            <person name="Copeland A."/>
            <person name="Lapidus A."/>
            <person name="Glavina del Rio T."/>
            <person name="Dalin E."/>
            <person name="Tice H."/>
            <person name="Bruce D."/>
            <person name="Goodwin L."/>
            <person name="Pitluck S."/>
            <person name="Peters L."/>
            <person name="Mikhailova N."/>
            <person name="Munk A.C.C."/>
            <person name="Kyrpides N."/>
            <person name="Mavromatis K."/>
            <person name="Ivanova N."/>
            <person name="Brettin T."/>
            <person name="Detter J.C."/>
            <person name="Han C."/>
            <person name="Larimer F."/>
            <person name="Land M."/>
            <person name="Hauser L."/>
            <person name="Markowitz V."/>
            <person name="Cheng J.-F."/>
            <person name="Hugenholtz P."/>
            <person name="Woyke T."/>
            <person name="Wu D."/>
            <person name="Brambilla E."/>
            <person name="Klenk H.-P."/>
            <person name="Eisen J.A."/>
        </authorList>
    </citation>
    <scope>NUCLEOTIDE SEQUENCE [LARGE SCALE GENOMIC DNA]</scope>
    <source>
        <strain evidence="2">DSM 18391 / NRRL B-41598 / KBS 63</strain>
    </source>
</reference>
<dbReference type="Proteomes" id="UP000006056">
    <property type="component" value="Chromosome"/>
</dbReference>
<protein>
    <recommendedName>
        <fullName evidence="3">Zinc-finger domain-containing protein</fullName>
    </recommendedName>
</protein>
<keyword evidence="2" id="KW-1185">Reference proteome</keyword>
<name>I3ZJ24_TERRK</name>
<dbReference type="HOGENOM" id="CLU_990208_0_0_0"/>
<dbReference type="EMBL" id="CP003379">
    <property type="protein sequence ID" value="AFL89242.1"/>
    <property type="molecule type" value="Genomic_DNA"/>
</dbReference>
<proteinExistence type="predicted"/>
<dbReference type="KEGG" id="trs:Terro_3010"/>
<evidence type="ECO:0008006" key="3">
    <source>
        <dbReference type="Google" id="ProtNLM"/>
    </source>
</evidence>
<evidence type="ECO:0000313" key="1">
    <source>
        <dbReference type="EMBL" id="AFL89242.1"/>
    </source>
</evidence>
<dbReference type="STRING" id="926566.Terro_3010"/>
<gene>
    <name evidence="1" type="ordered locus">Terro_3010</name>
</gene>
<accession>I3ZJ24</accession>